<name>A0A6H5IGP5_9HYME</name>
<accession>A0A6H5IGP5</accession>
<protein>
    <submittedName>
        <fullName evidence="1">Uncharacterized protein</fullName>
    </submittedName>
</protein>
<dbReference type="EMBL" id="CADCXV010000798">
    <property type="protein sequence ID" value="CAB0035785.1"/>
    <property type="molecule type" value="Genomic_DNA"/>
</dbReference>
<dbReference type="AlphaFoldDB" id="A0A6H5IGP5"/>
<dbReference type="Proteomes" id="UP000479190">
    <property type="component" value="Unassembled WGS sequence"/>
</dbReference>
<gene>
    <name evidence="1" type="ORF">TBRA_LOCUS7670</name>
</gene>
<dbReference type="SUPFAM" id="SSF48403">
    <property type="entry name" value="Ankyrin repeat"/>
    <property type="match status" value="1"/>
</dbReference>
<organism evidence="1 2">
    <name type="scientific">Trichogramma brassicae</name>
    <dbReference type="NCBI Taxonomy" id="86971"/>
    <lineage>
        <taxon>Eukaryota</taxon>
        <taxon>Metazoa</taxon>
        <taxon>Ecdysozoa</taxon>
        <taxon>Arthropoda</taxon>
        <taxon>Hexapoda</taxon>
        <taxon>Insecta</taxon>
        <taxon>Pterygota</taxon>
        <taxon>Neoptera</taxon>
        <taxon>Endopterygota</taxon>
        <taxon>Hymenoptera</taxon>
        <taxon>Apocrita</taxon>
        <taxon>Proctotrupomorpha</taxon>
        <taxon>Chalcidoidea</taxon>
        <taxon>Trichogrammatidae</taxon>
        <taxon>Trichogramma</taxon>
    </lineage>
</organism>
<evidence type="ECO:0000313" key="2">
    <source>
        <dbReference type="Proteomes" id="UP000479190"/>
    </source>
</evidence>
<reference evidence="1 2" key="1">
    <citation type="submission" date="2020-02" db="EMBL/GenBank/DDBJ databases">
        <authorList>
            <person name="Ferguson B K."/>
        </authorList>
    </citation>
    <scope>NUCLEOTIDE SEQUENCE [LARGE SCALE GENOMIC DNA]</scope>
</reference>
<proteinExistence type="predicted"/>
<sequence length="202" mass="23097">MREQFDWHDEKNRVLFFEATSNVDRGTWAWSAPHFRISVRFYDPGNRGLLAYNVLKPEQLGEHDYRYSVIDFVAKTGYKDVPEAVDSYGRPSSRRTTVVHQMCPKQVLSPGQIGEPALRIYDRYDVNYRDVIGYTHFHVACLAGCADVVRKFLELGRVDPNELVPRSGELASVRGSGAWLTRTVAKLLLEGGRRSELVHCKH</sequence>
<evidence type="ECO:0000313" key="1">
    <source>
        <dbReference type="EMBL" id="CAB0035785.1"/>
    </source>
</evidence>
<keyword evidence="2" id="KW-1185">Reference proteome</keyword>
<dbReference type="InterPro" id="IPR036770">
    <property type="entry name" value="Ankyrin_rpt-contain_sf"/>
</dbReference>
<dbReference type="Gene3D" id="1.25.40.20">
    <property type="entry name" value="Ankyrin repeat-containing domain"/>
    <property type="match status" value="1"/>
</dbReference>